<evidence type="ECO:0000313" key="1">
    <source>
        <dbReference type="EnsemblPlants" id="LPERR04G00950.1"/>
    </source>
</evidence>
<dbReference type="HOGENOM" id="CLU_2658040_0_0_1"/>
<dbReference type="Gramene" id="LPERR04G00950.1">
    <property type="protein sequence ID" value="LPERR04G00950.1"/>
    <property type="gene ID" value="LPERR04G00950"/>
</dbReference>
<organism evidence="1 2">
    <name type="scientific">Leersia perrieri</name>
    <dbReference type="NCBI Taxonomy" id="77586"/>
    <lineage>
        <taxon>Eukaryota</taxon>
        <taxon>Viridiplantae</taxon>
        <taxon>Streptophyta</taxon>
        <taxon>Embryophyta</taxon>
        <taxon>Tracheophyta</taxon>
        <taxon>Spermatophyta</taxon>
        <taxon>Magnoliopsida</taxon>
        <taxon>Liliopsida</taxon>
        <taxon>Poales</taxon>
        <taxon>Poaceae</taxon>
        <taxon>BOP clade</taxon>
        <taxon>Oryzoideae</taxon>
        <taxon>Oryzeae</taxon>
        <taxon>Oryzinae</taxon>
        <taxon>Leersia</taxon>
    </lineage>
</organism>
<evidence type="ECO:0000313" key="2">
    <source>
        <dbReference type="Proteomes" id="UP000032180"/>
    </source>
</evidence>
<reference evidence="1" key="3">
    <citation type="submission" date="2015-04" db="UniProtKB">
        <authorList>
            <consortium name="EnsemblPlants"/>
        </authorList>
    </citation>
    <scope>IDENTIFICATION</scope>
</reference>
<dbReference type="EnsemblPlants" id="LPERR04G00950.1">
    <property type="protein sequence ID" value="LPERR04G00950.1"/>
    <property type="gene ID" value="LPERR04G00950"/>
</dbReference>
<dbReference type="AlphaFoldDB" id="A0A0D9W216"/>
<dbReference type="Proteomes" id="UP000032180">
    <property type="component" value="Chromosome 4"/>
</dbReference>
<reference evidence="2" key="2">
    <citation type="submission" date="2013-12" db="EMBL/GenBank/DDBJ databases">
        <authorList>
            <person name="Yu Y."/>
            <person name="Lee S."/>
            <person name="de Baynast K."/>
            <person name="Wissotski M."/>
            <person name="Liu L."/>
            <person name="Talag J."/>
            <person name="Goicoechea J."/>
            <person name="Angelova A."/>
            <person name="Jetty R."/>
            <person name="Kudrna D."/>
            <person name="Golser W."/>
            <person name="Rivera L."/>
            <person name="Zhang J."/>
            <person name="Wing R."/>
        </authorList>
    </citation>
    <scope>NUCLEOTIDE SEQUENCE</scope>
</reference>
<name>A0A0D9W216_9ORYZ</name>
<sequence length="76" mass="7931">MAESVQVPILQSYSSPLQSAEALISDYSWKVADKDKSIYGVLVAGSTGDSHPSTEGCGQLRSPSPAHLAAAKILLT</sequence>
<proteinExistence type="predicted"/>
<protein>
    <submittedName>
        <fullName evidence="1">Uncharacterized protein</fullName>
    </submittedName>
</protein>
<reference evidence="1 2" key="1">
    <citation type="submission" date="2012-08" db="EMBL/GenBank/DDBJ databases">
        <title>Oryza genome evolution.</title>
        <authorList>
            <person name="Wing R.A."/>
        </authorList>
    </citation>
    <scope>NUCLEOTIDE SEQUENCE</scope>
</reference>
<keyword evidence="2" id="KW-1185">Reference proteome</keyword>
<accession>A0A0D9W216</accession>